<name>A0AA41WIN9_9GAMM</name>
<evidence type="ECO:0000256" key="4">
    <source>
        <dbReference type="ARBA" id="ARBA00023027"/>
    </source>
</evidence>
<dbReference type="Pfam" id="PF00465">
    <property type="entry name" value="Fe-ADH"/>
    <property type="match status" value="1"/>
</dbReference>
<proteinExistence type="inferred from homology"/>
<evidence type="ECO:0000313" key="7">
    <source>
        <dbReference type="EMBL" id="MCO7543575.1"/>
    </source>
</evidence>
<dbReference type="InterPro" id="IPR018211">
    <property type="entry name" value="ADH_Fe_CS"/>
</dbReference>
<dbReference type="AlphaFoldDB" id="A0AA41WIN9"/>
<evidence type="ECO:0000256" key="3">
    <source>
        <dbReference type="ARBA" id="ARBA00023002"/>
    </source>
</evidence>
<dbReference type="Pfam" id="PF25137">
    <property type="entry name" value="ADH_Fe_C"/>
    <property type="match status" value="1"/>
</dbReference>
<dbReference type="RefSeq" id="WP_253162189.1">
    <property type="nucleotide sequence ID" value="NZ_DALZTK010000015.1"/>
</dbReference>
<dbReference type="Gene3D" id="1.20.1090.10">
    <property type="entry name" value="Dehydroquinate synthase-like - alpha domain"/>
    <property type="match status" value="1"/>
</dbReference>
<evidence type="ECO:0000256" key="1">
    <source>
        <dbReference type="ARBA" id="ARBA00001962"/>
    </source>
</evidence>
<feature type="domain" description="Alcohol dehydrogenase iron-type/glycerol dehydrogenase GldA" evidence="5">
    <location>
        <begin position="11"/>
        <end position="177"/>
    </location>
</feature>
<dbReference type="CDD" id="cd08193">
    <property type="entry name" value="HVD"/>
    <property type="match status" value="1"/>
</dbReference>
<organism evidence="7 8">
    <name type="scientific">Stutzerimonas nitrititolerans</name>
    <dbReference type="NCBI Taxonomy" id="2482751"/>
    <lineage>
        <taxon>Bacteria</taxon>
        <taxon>Pseudomonadati</taxon>
        <taxon>Pseudomonadota</taxon>
        <taxon>Gammaproteobacteria</taxon>
        <taxon>Pseudomonadales</taxon>
        <taxon>Pseudomonadaceae</taxon>
        <taxon>Stutzerimonas</taxon>
    </lineage>
</organism>
<comment type="caution">
    <text evidence="7">The sequence shown here is derived from an EMBL/GenBank/DDBJ whole genome shotgun (WGS) entry which is preliminary data.</text>
</comment>
<dbReference type="Gene3D" id="3.40.50.1970">
    <property type="match status" value="1"/>
</dbReference>
<evidence type="ECO:0000259" key="5">
    <source>
        <dbReference type="Pfam" id="PF00465"/>
    </source>
</evidence>
<feature type="domain" description="Fe-containing alcohol dehydrogenase-like C-terminal" evidence="6">
    <location>
        <begin position="189"/>
        <end position="387"/>
    </location>
</feature>
<reference evidence="7" key="1">
    <citation type="submission" date="2022-06" db="EMBL/GenBank/DDBJ databases">
        <title>Detection of beta-lactamases in bacteria of animal origin.</title>
        <authorList>
            <person name="Mlynarcik P."/>
            <person name="Zdarska V."/>
            <person name="Chudobova H."/>
            <person name="Prochazkova P."/>
            <person name="Hricova K."/>
            <person name="Mezerova K."/>
            <person name="Bardon J."/>
            <person name="Dolejska M."/>
            <person name="Sukkar I."/>
            <person name="Kolar M."/>
        </authorList>
    </citation>
    <scope>NUCLEOTIDE SEQUENCE</scope>
    <source>
        <strain evidence="7">S 300-3</strain>
    </source>
</reference>
<dbReference type="EMBL" id="JAMYBS010000002">
    <property type="protein sequence ID" value="MCO7543575.1"/>
    <property type="molecule type" value="Genomic_DNA"/>
</dbReference>
<dbReference type="FunFam" id="3.40.50.1970:FF:000003">
    <property type="entry name" value="Alcohol dehydrogenase, iron-containing"/>
    <property type="match status" value="1"/>
</dbReference>
<dbReference type="PANTHER" id="PTHR11496">
    <property type="entry name" value="ALCOHOL DEHYDROGENASE"/>
    <property type="match status" value="1"/>
</dbReference>
<dbReference type="InterPro" id="IPR001670">
    <property type="entry name" value="ADH_Fe/GldA"/>
</dbReference>
<evidence type="ECO:0000259" key="6">
    <source>
        <dbReference type="Pfam" id="PF25137"/>
    </source>
</evidence>
<dbReference type="GO" id="GO:0046872">
    <property type="term" value="F:metal ion binding"/>
    <property type="evidence" value="ECO:0007669"/>
    <property type="project" value="InterPro"/>
</dbReference>
<accession>A0AA41WIN9</accession>
<gene>
    <name evidence="7" type="ORF">NJF43_02265</name>
</gene>
<dbReference type="GO" id="GO:0004022">
    <property type="term" value="F:alcohol dehydrogenase (NAD+) activity"/>
    <property type="evidence" value="ECO:0007669"/>
    <property type="project" value="TreeGrafter"/>
</dbReference>
<dbReference type="Proteomes" id="UP001165292">
    <property type="component" value="Unassembled WGS sequence"/>
</dbReference>
<dbReference type="PANTHER" id="PTHR11496:SF102">
    <property type="entry name" value="ALCOHOL DEHYDROGENASE 4"/>
    <property type="match status" value="1"/>
</dbReference>
<keyword evidence="3" id="KW-0560">Oxidoreductase</keyword>
<dbReference type="InterPro" id="IPR039697">
    <property type="entry name" value="Alcohol_dehydrogenase_Fe"/>
</dbReference>
<sequence length="387" mass="40632">MHPFSFATTAQLICETGSSRRLAGLCKERGARSVLVVTDSGITRFGLLDEVLPGFEHEGLPVAIYDQVLADPPENIVLAAVEQAKSVKADLVIGFGGGSSMDVAKLVALLAHPECAQSLADIYGVGNARGQRLPLIQVPTTAGTGSEVTQIAIVTTGATTKMGVVSPLLLPDLALLDADLTLGLPPAVTAATGIDAMVHAIEAYTSALKKNPLSDLLAREALRLLSANLHEAVHNGSNREARQAMLLGACLAGQAFANAPVAAVHALAYPLGGNFHIPHGLSNALVLPHVLRFNVSAANTHYGELAPIVLGDRLRSADPATFAEQLIEELGELSGRMGLPTRLRDAGVPEDMLPQLAKEAMLQQRLLVNNPREVTEADALAIYRAAY</sequence>
<dbReference type="PROSITE" id="PS00913">
    <property type="entry name" value="ADH_IRON_1"/>
    <property type="match status" value="1"/>
</dbReference>
<dbReference type="InterPro" id="IPR056798">
    <property type="entry name" value="ADH_Fe_C"/>
</dbReference>
<comment type="cofactor">
    <cofactor evidence="1">
        <name>Fe cation</name>
        <dbReference type="ChEBI" id="CHEBI:24875"/>
    </cofactor>
</comment>
<dbReference type="SUPFAM" id="SSF56796">
    <property type="entry name" value="Dehydroquinate synthase-like"/>
    <property type="match status" value="1"/>
</dbReference>
<keyword evidence="4" id="KW-0520">NAD</keyword>
<protein>
    <submittedName>
        <fullName evidence="7">Iron-containing alcohol dehydrogenase</fullName>
    </submittedName>
</protein>
<evidence type="ECO:0000256" key="2">
    <source>
        <dbReference type="ARBA" id="ARBA00007358"/>
    </source>
</evidence>
<comment type="similarity">
    <text evidence="2">Belongs to the iron-containing alcohol dehydrogenase family.</text>
</comment>
<evidence type="ECO:0000313" key="8">
    <source>
        <dbReference type="Proteomes" id="UP001165292"/>
    </source>
</evidence>
<dbReference type="FunFam" id="1.20.1090.10:FF:000001">
    <property type="entry name" value="Aldehyde-alcohol dehydrogenase"/>
    <property type="match status" value="1"/>
</dbReference>